<dbReference type="WBParaSite" id="JU765_v2.g1085.t1">
    <property type="protein sequence ID" value="JU765_v2.g1085.t1"/>
    <property type="gene ID" value="JU765_v2.g1085"/>
</dbReference>
<protein>
    <submittedName>
        <fullName evidence="2">MPN domain-containing protein</fullName>
    </submittedName>
</protein>
<name>A0AC34PX74_9BILA</name>
<dbReference type="Proteomes" id="UP000887576">
    <property type="component" value="Unplaced"/>
</dbReference>
<evidence type="ECO:0000313" key="1">
    <source>
        <dbReference type="Proteomes" id="UP000887576"/>
    </source>
</evidence>
<accession>A0AC34PX74</accession>
<evidence type="ECO:0000313" key="2">
    <source>
        <dbReference type="WBParaSite" id="JU765_v2.g1085.t1"/>
    </source>
</evidence>
<proteinExistence type="predicted"/>
<reference evidence="2" key="1">
    <citation type="submission" date="2025-08" db="UniProtKB">
        <authorList>
            <consortium name="WormBaseParasite"/>
        </authorList>
    </citation>
    <scope>IDENTIFICATION</scope>
</reference>
<organism evidence="1 2">
    <name type="scientific">Panagrolaimus sp. JU765</name>
    <dbReference type="NCBI Taxonomy" id="591449"/>
    <lineage>
        <taxon>Eukaryota</taxon>
        <taxon>Metazoa</taxon>
        <taxon>Ecdysozoa</taxon>
        <taxon>Nematoda</taxon>
        <taxon>Chromadorea</taxon>
        <taxon>Rhabditida</taxon>
        <taxon>Tylenchina</taxon>
        <taxon>Panagrolaimomorpha</taxon>
        <taxon>Panagrolaimoidea</taxon>
        <taxon>Panagrolaimidae</taxon>
        <taxon>Panagrolaimus</taxon>
    </lineage>
</organism>
<sequence>MVLDGSAFRKSDEVDEFLEQQDGKINQPMDPMLCHHNSRQKCPNCLPLDPYDEEYLKKKDIKHMSFHSHVRKLTDLHGRSTRVIQPLENISLKINLHCSESHRPYPKGICTKCRPPVLTLNRQRFRHVDNISIENEHIVNRFLDFWRGSSYQRVGFLIGKYEPFLEVPLGIKAVVTAIYEPPQSCSENQVSFENDPNEELVDELCKALGMKRVGWIFTDLWSADNSKGTVHCTRHAVR</sequence>